<keyword evidence="1" id="KW-0812">Transmembrane</keyword>
<name>A0A2K2AHA2_POPTR</name>
<reference evidence="2 3" key="1">
    <citation type="journal article" date="2006" name="Science">
        <title>The genome of black cottonwood, Populus trichocarpa (Torr. &amp; Gray).</title>
        <authorList>
            <person name="Tuskan G.A."/>
            <person name="Difazio S."/>
            <person name="Jansson S."/>
            <person name="Bohlmann J."/>
            <person name="Grigoriev I."/>
            <person name="Hellsten U."/>
            <person name="Putnam N."/>
            <person name="Ralph S."/>
            <person name="Rombauts S."/>
            <person name="Salamov A."/>
            <person name="Schein J."/>
            <person name="Sterck L."/>
            <person name="Aerts A."/>
            <person name="Bhalerao R.R."/>
            <person name="Bhalerao R.P."/>
            <person name="Blaudez D."/>
            <person name="Boerjan W."/>
            <person name="Brun A."/>
            <person name="Brunner A."/>
            <person name="Busov V."/>
            <person name="Campbell M."/>
            <person name="Carlson J."/>
            <person name="Chalot M."/>
            <person name="Chapman J."/>
            <person name="Chen G.L."/>
            <person name="Cooper D."/>
            <person name="Coutinho P.M."/>
            <person name="Couturier J."/>
            <person name="Covert S."/>
            <person name="Cronk Q."/>
            <person name="Cunningham R."/>
            <person name="Davis J."/>
            <person name="Degroeve S."/>
            <person name="Dejardin A."/>
            <person name="Depamphilis C."/>
            <person name="Detter J."/>
            <person name="Dirks B."/>
            <person name="Dubchak I."/>
            <person name="Duplessis S."/>
            <person name="Ehlting J."/>
            <person name="Ellis B."/>
            <person name="Gendler K."/>
            <person name="Goodstein D."/>
            <person name="Gribskov M."/>
            <person name="Grimwood J."/>
            <person name="Groover A."/>
            <person name="Gunter L."/>
            <person name="Hamberger B."/>
            <person name="Heinze B."/>
            <person name="Helariutta Y."/>
            <person name="Henrissat B."/>
            <person name="Holligan D."/>
            <person name="Holt R."/>
            <person name="Huang W."/>
            <person name="Islam-Faridi N."/>
            <person name="Jones S."/>
            <person name="Jones-Rhoades M."/>
            <person name="Jorgensen R."/>
            <person name="Joshi C."/>
            <person name="Kangasjarvi J."/>
            <person name="Karlsson J."/>
            <person name="Kelleher C."/>
            <person name="Kirkpatrick R."/>
            <person name="Kirst M."/>
            <person name="Kohler A."/>
            <person name="Kalluri U."/>
            <person name="Larimer F."/>
            <person name="Leebens-Mack J."/>
            <person name="Leple J.C."/>
            <person name="Locascio P."/>
            <person name="Lou Y."/>
            <person name="Lucas S."/>
            <person name="Martin F."/>
            <person name="Montanini B."/>
            <person name="Napoli C."/>
            <person name="Nelson D.R."/>
            <person name="Nelson C."/>
            <person name="Nieminen K."/>
            <person name="Nilsson O."/>
            <person name="Pereda V."/>
            <person name="Peter G."/>
            <person name="Philippe R."/>
            <person name="Pilate G."/>
            <person name="Poliakov A."/>
            <person name="Razumovskaya J."/>
            <person name="Richardson P."/>
            <person name="Rinaldi C."/>
            <person name="Ritland K."/>
            <person name="Rouze P."/>
            <person name="Ryaboy D."/>
            <person name="Schmutz J."/>
            <person name="Schrader J."/>
            <person name="Segerman B."/>
            <person name="Shin H."/>
            <person name="Siddiqui A."/>
            <person name="Sterky F."/>
            <person name="Terry A."/>
            <person name="Tsai C.J."/>
            <person name="Uberbacher E."/>
            <person name="Unneberg P."/>
            <person name="Vahala J."/>
            <person name="Wall K."/>
            <person name="Wessler S."/>
            <person name="Yang G."/>
            <person name="Yin T."/>
            <person name="Douglas C."/>
            <person name="Marra M."/>
            <person name="Sandberg G."/>
            <person name="Van de Peer Y."/>
            <person name="Rokhsar D."/>
        </authorList>
    </citation>
    <scope>NUCLEOTIDE SEQUENCE [LARGE SCALE GENOMIC DNA]</scope>
    <source>
        <strain evidence="3">cv. Nisqually</strain>
    </source>
</reference>
<dbReference type="EMBL" id="CM009294">
    <property type="protein sequence ID" value="PNT36899.1"/>
    <property type="molecule type" value="Genomic_DNA"/>
</dbReference>
<dbReference type="AlphaFoldDB" id="A0A2K2AHA2"/>
<feature type="transmembrane region" description="Helical" evidence="1">
    <location>
        <begin position="107"/>
        <end position="125"/>
    </location>
</feature>
<organism evidence="2 3">
    <name type="scientific">Populus trichocarpa</name>
    <name type="common">Western balsam poplar</name>
    <name type="synonym">Populus balsamifera subsp. trichocarpa</name>
    <dbReference type="NCBI Taxonomy" id="3694"/>
    <lineage>
        <taxon>Eukaryota</taxon>
        <taxon>Viridiplantae</taxon>
        <taxon>Streptophyta</taxon>
        <taxon>Embryophyta</taxon>
        <taxon>Tracheophyta</taxon>
        <taxon>Spermatophyta</taxon>
        <taxon>Magnoliopsida</taxon>
        <taxon>eudicotyledons</taxon>
        <taxon>Gunneridae</taxon>
        <taxon>Pentapetalae</taxon>
        <taxon>rosids</taxon>
        <taxon>fabids</taxon>
        <taxon>Malpighiales</taxon>
        <taxon>Salicaceae</taxon>
        <taxon>Saliceae</taxon>
        <taxon>Populus</taxon>
    </lineage>
</organism>
<evidence type="ECO:0000313" key="2">
    <source>
        <dbReference type="EMBL" id="PNT36899.1"/>
    </source>
</evidence>
<keyword evidence="1" id="KW-0472">Membrane</keyword>
<sequence length="144" mass="16608">MHTGCFTALELLKYSLRRIQGLSVLQRYKVVLHLHLLPFRNLGLVLSCTRLLQLLPPHRGITSQFGGDQLHLHLQNLRALKDSFYLIKSIDKSLSLQDTCKLRVSKTLVFMVIILNTLMLVMWVLKSRCGVMTNELKNLEILIR</sequence>
<keyword evidence="3" id="KW-1185">Reference proteome</keyword>
<accession>A0A2K2AHA2</accession>
<proteinExistence type="predicted"/>
<protein>
    <submittedName>
        <fullName evidence="2">Uncharacterized protein</fullName>
    </submittedName>
</protein>
<evidence type="ECO:0000313" key="3">
    <source>
        <dbReference type="Proteomes" id="UP000006729"/>
    </source>
</evidence>
<dbReference type="Proteomes" id="UP000006729">
    <property type="component" value="Chromosome 5"/>
</dbReference>
<dbReference type="InParanoid" id="A0A2K2AHA2"/>
<evidence type="ECO:0000256" key="1">
    <source>
        <dbReference type="SAM" id="Phobius"/>
    </source>
</evidence>
<gene>
    <name evidence="2" type="ORF">POPTR_005G155900</name>
</gene>
<keyword evidence="1" id="KW-1133">Transmembrane helix</keyword>